<feature type="region of interest" description="Disordered" evidence="1">
    <location>
        <begin position="1"/>
        <end position="21"/>
    </location>
</feature>
<keyword evidence="3" id="KW-1185">Reference proteome</keyword>
<protein>
    <recommendedName>
        <fullName evidence="4">Nuclear pore complex protein</fullName>
    </recommendedName>
</protein>
<comment type="caution">
    <text evidence="2">The sequence shown here is derived from an EMBL/GenBank/DDBJ whole genome shotgun (WGS) entry which is preliminary data.</text>
</comment>
<name>A0ABN9SRC1_9DINO</name>
<dbReference type="Proteomes" id="UP001189429">
    <property type="component" value="Unassembled WGS sequence"/>
</dbReference>
<evidence type="ECO:0000313" key="2">
    <source>
        <dbReference type="EMBL" id="CAK0834525.1"/>
    </source>
</evidence>
<accession>A0ABN9SRC1</accession>
<sequence length="415" mass="44261">MDPAAFPGAAARAGRGSPARGGFRYPGTLADAGALPRLGAAEAALDMPAVGRFAGGRSCSTSPRLGGLLACPGEGQHPGSWTRRRRPGTSTTERSPTPSPCMRAGPRSPRRPRCRRSSGTGPHVDRPPLGDAARQRRASNDSLQSGARGGDRAAALALLPALGPGSAPAAASTQAPSAGFTQWLGSLDSMAEERLLHEARWRFCHYRGDASLHEFRAWLCEASRHADEASVQAMWRAQLRAWLLCVSRRRRGGDRGMGAAGPCEGIVLAEEVKHRIDSFVGGRLVWGVINAARAREVAESALRQIWRPESVMRAAALAAVASRFVHPAVVQAAEAGHMQCSTEIPTDDVALRALFEVTAAESRHEVGSLLSAHLALDGFEAEAKRLLLPHLPAPPPDFQHLEQKSRFLFADLCFC</sequence>
<feature type="region of interest" description="Disordered" evidence="1">
    <location>
        <begin position="69"/>
        <end position="149"/>
    </location>
</feature>
<evidence type="ECO:0000313" key="3">
    <source>
        <dbReference type="Proteomes" id="UP001189429"/>
    </source>
</evidence>
<evidence type="ECO:0000256" key="1">
    <source>
        <dbReference type="SAM" id="MobiDB-lite"/>
    </source>
</evidence>
<gene>
    <name evidence="2" type="ORF">PCOR1329_LOCUS31929</name>
</gene>
<reference evidence="2" key="1">
    <citation type="submission" date="2023-10" db="EMBL/GenBank/DDBJ databases">
        <authorList>
            <person name="Chen Y."/>
            <person name="Shah S."/>
            <person name="Dougan E. K."/>
            <person name="Thang M."/>
            <person name="Chan C."/>
        </authorList>
    </citation>
    <scope>NUCLEOTIDE SEQUENCE [LARGE SCALE GENOMIC DNA]</scope>
</reference>
<dbReference type="EMBL" id="CAUYUJ010012747">
    <property type="protein sequence ID" value="CAK0834525.1"/>
    <property type="molecule type" value="Genomic_DNA"/>
</dbReference>
<evidence type="ECO:0008006" key="4">
    <source>
        <dbReference type="Google" id="ProtNLM"/>
    </source>
</evidence>
<proteinExistence type="predicted"/>
<organism evidence="2 3">
    <name type="scientific">Prorocentrum cordatum</name>
    <dbReference type="NCBI Taxonomy" id="2364126"/>
    <lineage>
        <taxon>Eukaryota</taxon>
        <taxon>Sar</taxon>
        <taxon>Alveolata</taxon>
        <taxon>Dinophyceae</taxon>
        <taxon>Prorocentrales</taxon>
        <taxon>Prorocentraceae</taxon>
        <taxon>Prorocentrum</taxon>
    </lineage>
</organism>